<evidence type="ECO:0000256" key="7">
    <source>
        <dbReference type="ARBA" id="ARBA00032287"/>
    </source>
</evidence>
<organismHost>
    <name type="scientific">Meleagris gallopavo</name>
    <name type="common">Wild turkey</name>
    <dbReference type="NCBI Taxonomy" id="9103"/>
</organismHost>
<organism evidence="10 11">
    <name type="scientific">Meleagrid herpesvirus 1</name>
    <name type="common">MeHV-1</name>
    <name type="synonym">Turkey herpesvirus</name>
    <dbReference type="NCBI Taxonomy" id="37108"/>
    <lineage>
        <taxon>Viruses</taxon>
        <taxon>Duplodnaviria</taxon>
        <taxon>Heunggongvirae</taxon>
        <taxon>Peploviricota</taxon>
        <taxon>Herviviricetes</taxon>
        <taxon>Herpesvirales</taxon>
        <taxon>Orthoherpesviridae</taxon>
        <taxon>Alphaherpesvirinae</taxon>
        <taxon>Mardivirus</taxon>
        <taxon>Mardivirus meleagridalpha1</taxon>
    </lineage>
</organism>
<evidence type="ECO:0000256" key="1">
    <source>
        <dbReference type="ARBA" id="ARBA00004147"/>
    </source>
</evidence>
<evidence type="ECO:0000256" key="5">
    <source>
        <dbReference type="ARBA" id="ARBA00022705"/>
    </source>
</evidence>
<keyword evidence="5" id="KW-0235">DNA replication</keyword>
<dbReference type="OrthoDB" id="11475at10239"/>
<reference evidence="9" key="1">
    <citation type="journal article" date="2001" name="J. Gen. Virol.">
        <title>The genome of herpesvirus of turkeys: comparative analysis with Marek's disease viruses.</title>
        <authorList>
            <person name="Kingham B.F."/>
            <person name="Zelnik V."/>
            <person name="Kopacek J."/>
            <person name="Majerciak V."/>
            <person name="Ney E."/>
            <person name="Schmidt C.J."/>
        </authorList>
    </citation>
    <scope>NUCLEOTIDE SEQUENCE</scope>
    <source>
        <strain evidence="9">FC126</strain>
    </source>
</reference>
<comment type="similarity">
    <text evidence="2">Belongs to the herpesviridae DNA polymerase processivity factor family.</text>
</comment>
<dbReference type="SUPFAM" id="SSF55979">
    <property type="entry name" value="DNA clamp"/>
    <property type="match status" value="2"/>
</dbReference>
<evidence type="ECO:0000313" key="11">
    <source>
        <dbReference type="Proteomes" id="UP000175168"/>
    </source>
</evidence>
<dbReference type="Proteomes" id="UP000175168">
    <property type="component" value="Segment"/>
</dbReference>
<dbReference type="EMBL" id="AF282130">
    <property type="protein sequence ID" value="AAG30082.1"/>
    <property type="molecule type" value="Genomic_DNA"/>
</dbReference>
<protein>
    <recommendedName>
        <fullName evidence="3">DNA polymerase processivity factor</fullName>
    </recommendedName>
    <alternativeName>
        <fullName evidence="7">Polymerase accessory protein</fullName>
    </alternativeName>
</protein>
<evidence type="ECO:0000256" key="2">
    <source>
        <dbReference type="ARBA" id="ARBA00008362"/>
    </source>
</evidence>
<dbReference type="GeneID" id="918489"/>
<keyword evidence="4" id="KW-1048">Host nucleus</keyword>
<keyword evidence="6" id="KW-0238">DNA-binding</keyword>
<dbReference type="GO" id="GO:0003677">
    <property type="term" value="F:DNA binding"/>
    <property type="evidence" value="ECO:0007669"/>
    <property type="project" value="UniProtKB-KW"/>
</dbReference>
<comment type="subcellular location">
    <subcellularLocation>
        <location evidence="1">Host nucleus</location>
    </subcellularLocation>
</comment>
<dbReference type="Pfam" id="PF02282">
    <property type="entry name" value="Herpes_UL42"/>
    <property type="match status" value="2"/>
</dbReference>
<dbReference type="KEGG" id="vg:918489"/>
<organismHost>
    <name type="scientific">Gallus gallus</name>
    <name type="common">Chicken</name>
    <dbReference type="NCBI Taxonomy" id="9031"/>
</organismHost>
<feature type="compositionally biased region" description="Basic and acidic residues" evidence="8">
    <location>
        <begin position="357"/>
        <end position="369"/>
    </location>
</feature>
<keyword evidence="11" id="KW-1185">Reference proteome</keyword>
<dbReference type="InterPro" id="IPR046938">
    <property type="entry name" value="DNA_clamp_sf"/>
</dbReference>
<proteinExistence type="inferred from homology"/>
<sequence length="369" mass="40679">MMAGITVACDHTAGEAHTPEDMQKKWRIILAGEKFMTISASLKSIVSCVKNPLLTFGADGLIVQGTVCGQRIFVPIDRDSFSEYEWHGPTAMFLALTDSRRTLLDAFKCEKRRAIDVSFTFAGEPPCRHLIQAVTYMTDGGSVSNTIIKYELWNASTIFPQKTPDVTFSLNKQQLNKILAVASKLQHEELVFSLKPEGGFYVGTVCTVISFEVDGTAMTQYPYNPPTSATLALVVACRKKKANKNTILTAYGSGKPFCVALEDTSAFRNIVNKIKAGTSGVDLGFYTTCDPPMLCIRPHAFGSPTAFLFCNTDCMTIYELEEVSAVDGAIRAKRINEYFPTVSQATSKKRKQSPPPIERERKTTRADTQ</sequence>
<name>Q9DH64_MEHV1</name>
<evidence type="ECO:0000256" key="6">
    <source>
        <dbReference type="ARBA" id="ARBA00023125"/>
    </source>
</evidence>
<reference evidence="10 11" key="2">
    <citation type="journal article" date="2001" name="J. Virol.">
        <title>The genome of turkey herpesvirus.</title>
        <authorList>
            <person name="Afonso C.L."/>
            <person name="Tulman E.R."/>
            <person name="Lu Z."/>
            <person name="Zsak L."/>
            <person name="Rock D.L."/>
            <person name="Kutish G.F."/>
        </authorList>
    </citation>
    <scope>NUCLEOTIDE SEQUENCE [LARGE SCALE GENOMIC DNA]</scope>
    <source>
        <strain evidence="10">FC126</strain>
    </source>
</reference>
<dbReference type="GO" id="GO:0042025">
    <property type="term" value="C:host cell nucleus"/>
    <property type="evidence" value="ECO:0007669"/>
    <property type="project" value="UniProtKB-SubCell"/>
</dbReference>
<dbReference type="InterPro" id="IPR003202">
    <property type="entry name" value="Herpes_UL42"/>
</dbReference>
<dbReference type="GO" id="GO:0006260">
    <property type="term" value="P:DNA replication"/>
    <property type="evidence" value="ECO:0007669"/>
    <property type="project" value="UniProtKB-KW"/>
</dbReference>
<feature type="region of interest" description="Disordered" evidence="8">
    <location>
        <begin position="342"/>
        <end position="369"/>
    </location>
</feature>
<evidence type="ECO:0000313" key="9">
    <source>
        <dbReference type="EMBL" id="AAG30082.1"/>
    </source>
</evidence>
<evidence type="ECO:0000256" key="3">
    <source>
        <dbReference type="ARBA" id="ARBA00015068"/>
    </source>
</evidence>
<gene>
    <name evidence="10" type="primary">HVT050</name>
    <name evidence="9" type="synonym">UL42</name>
</gene>
<evidence type="ECO:0000313" key="10">
    <source>
        <dbReference type="EMBL" id="AAG45780.1"/>
    </source>
</evidence>
<dbReference type="RefSeq" id="NP_073336.1">
    <property type="nucleotide sequence ID" value="NC_002641.1"/>
</dbReference>
<evidence type="ECO:0000256" key="4">
    <source>
        <dbReference type="ARBA" id="ARBA00022562"/>
    </source>
</evidence>
<evidence type="ECO:0000256" key="8">
    <source>
        <dbReference type="SAM" id="MobiDB-lite"/>
    </source>
</evidence>
<dbReference type="EMBL" id="AF291866">
    <property type="protein sequence ID" value="AAG45780.1"/>
    <property type="molecule type" value="Genomic_DNA"/>
</dbReference>
<accession>Q9DH64</accession>
<dbReference type="Gene3D" id="3.70.10.10">
    <property type="match status" value="1"/>
</dbReference>
<reference evidence="9" key="3">
    <citation type="submission" date="2004-11" db="EMBL/GenBank/DDBJ databases">
        <authorList>
            <person name="Aouacheria A.J."/>
            <person name="Banyai M."/>
            <person name="Rigal D."/>
            <person name="Schmidt C.J."/>
            <person name="Gillet G."/>
        </authorList>
    </citation>
    <scope>NUCLEOTIDE SEQUENCE</scope>
    <source>
        <strain evidence="9">FC126</strain>
    </source>
</reference>